<dbReference type="Proteomes" id="UP000799779">
    <property type="component" value="Unassembled WGS sequence"/>
</dbReference>
<protein>
    <submittedName>
        <fullName evidence="1">Uncharacterized protein</fullName>
    </submittedName>
</protein>
<name>A0A6A5WJD3_9PLEO</name>
<accession>A0A6A5WJD3</accession>
<proteinExistence type="predicted"/>
<dbReference type="EMBL" id="ML977585">
    <property type="protein sequence ID" value="KAF2001128.1"/>
    <property type="molecule type" value="Genomic_DNA"/>
</dbReference>
<gene>
    <name evidence="1" type="ORF">P154DRAFT_534259</name>
</gene>
<reference evidence="1" key="1">
    <citation type="journal article" date="2020" name="Stud. Mycol.">
        <title>101 Dothideomycetes genomes: a test case for predicting lifestyles and emergence of pathogens.</title>
        <authorList>
            <person name="Haridas S."/>
            <person name="Albert R."/>
            <person name="Binder M."/>
            <person name="Bloem J."/>
            <person name="Labutti K."/>
            <person name="Salamov A."/>
            <person name="Andreopoulos B."/>
            <person name="Baker S."/>
            <person name="Barry K."/>
            <person name="Bills G."/>
            <person name="Bluhm B."/>
            <person name="Cannon C."/>
            <person name="Castanera R."/>
            <person name="Culley D."/>
            <person name="Daum C."/>
            <person name="Ezra D."/>
            <person name="Gonzalez J."/>
            <person name="Henrissat B."/>
            <person name="Kuo A."/>
            <person name="Liang C."/>
            <person name="Lipzen A."/>
            <person name="Lutzoni F."/>
            <person name="Magnuson J."/>
            <person name="Mondo S."/>
            <person name="Nolan M."/>
            <person name="Ohm R."/>
            <person name="Pangilinan J."/>
            <person name="Park H.-J."/>
            <person name="Ramirez L."/>
            <person name="Alfaro M."/>
            <person name="Sun H."/>
            <person name="Tritt A."/>
            <person name="Yoshinaga Y."/>
            <person name="Zwiers L.-H."/>
            <person name="Turgeon B."/>
            <person name="Goodwin S."/>
            <person name="Spatafora J."/>
            <person name="Crous P."/>
            <person name="Grigoriev I."/>
        </authorList>
    </citation>
    <scope>NUCLEOTIDE SEQUENCE</scope>
    <source>
        <strain evidence="1">CBS 123094</strain>
    </source>
</reference>
<organism evidence="1 2">
    <name type="scientific">Amniculicola lignicola CBS 123094</name>
    <dbReference type="NCBI Taxonomy" id="1392246"/>
    <lineage>
        <taxon>Eukaryota</taxon>
        <taxon>Fungi</taxon>
        <taxon>Dikarya</taxon>
        <taxon>Ascomycota</taxon>
        <taxon>Pezizomycotina</taxon>
        <taxon>Dothideomycetes</taxon>
        <taxon>Pleosporomycetidae</taxon>
        <taxon>Pleosporales</taxon>
        <taxon>Amniculicolaceae</taxon>
        <taxon>Amniculicola</taxon>
    </lineage>
</organism>
<evidence type="ECO:0000313" key="1">
    <source>
        <dbReference type="EMBL" id="KAF2001128.1"/>
    </source>
</evidence>
<dbReference type="AlphaFoldDB" id="A0A6A5WJD3"/>
<keyword evidence="2" id="KW-1185">Reference proteome</keyword>
<evidence type="ECO:0000313" key="2">
    <source>
        <dbReference type="Proteomes" id="UP000799779"/>
    </source>
</evidence>
<sequence>MSYGTNTKDYQVIYAVAITLFRKIKFYKDPTVLVTYKDPIVLVTCKDPTVLVTYKDPIVLVTYKDPIELAVSSIRQLLVYIGVGDPIELATFSTSPFPSILRSALRRPLLE</sequence>